<gene>
    <name evidence="1" type="ORF">R3Q59_04710</name>
</gene>
<dbReference type="Proteomes" id="UP001185737">
    <property type="component" value="Unassembled WGS sequence"/>
</dbReference>
<comment type="caution">
    <text evidence="1">The sequence shown here is derived from an EMBL/GenBank/DDBJ whole genome shotgun (WGS) entry which is preliminary data.</text>
</comment>
<accession>A0ABU4C8T9</accession>
<sequence>MTGSACCVSFARRELDEQRIQISSGWCATGTCGSSSGSAFPGVLVVPLAESTTITLLDQANSGEVQDSGASCAVAYLAVLGPTPADGARVVDEARHRLREHQDVPKW</sequence>
<protein>
    <submittedName>
        <fullName evidence="1">Uncharacterized protein</fullName>
    </submittedName>
</protein>
<organism evidence="1 2">
    <name type="scientific">Rhodococcus jostii</name>
    <dbReference type="NCBI Taxonomy" id="132919"/>
    <lineage>
        <taxon>Bacteria</taxon>
        <taxon>Bacillati</taxon>
        <taxon>Actinomycetota</taxon>
        <taxon>Actinomycetes</taxon>
        <taxon>Mycobacteriales</taxon>
        <taxon>Nocardiaceae</taxon>
        <taxon>Rhodococcus</taxon>
    </lineage>
</organism>
<evidence type="ECO:0000313" key="2">
    <source>
        <dbReference type="Proteomes" id="UP001185737"/>
    </source>
</evidence>
<proteinExistence type="predicted"/>
<dbReference type="RefSeq" id="WP_317567634.1">
    <property type="nucleotide sequence ID" value="NZ_JAWLKA010000002.1"/>
</dbReference>
<evidence type="ECO:0000313" key="1">
    <source>
        <dbReference type="EMBL" id="MDV6279797.1"/>
    </source>
</evidence>
<name>A0ABU4C8T9_RHOJO</name>
<reference evidence="1 2" key="1">
    <citation type="submission" date="2023-10" db="EMBL/GenBank/DDBJ databases">
        <title>Development of a sustainable strategy for remediation of hydrocarbon-contaminated territories based on the waste exchange concept.</title>
        <authorList>
            <person name="Krivoruchko A."/>
        </authorList>
    </citation>
    <scope>NUCLEOTIDE SEQUENCE [LARGE SCALE GENOMIC DNA]</scope>
    <source>
        <strain evidence="1 2">IEGM 60</strain>
    </source>
</reference>
<dbReference type="EMBL" id="JAWLKA010000002">
    <property type="protein sequence ID" value="MDV6279797.1"/>
    <property type="molecule type" value="Genomic_DNA"/>
</dbReference>
<keyword evidence="2" id="KW-1185">Reference proteome</keyword>